<organism evidence="2">
    <name type="scientific">freshwater metagenome</name>
    <dbReference type="NCBI Taxonomy" id="449393"/>
    <lineage>
        <taxon>unclassified sequences</taxon>
        <taxon>metagenomes</taxon>
        <taxon>ecological metagenomes</taxon>
    </lineage>
</organism>
<name>A0A6J6KW36_9ZZZZ</name>
<accession>A0A6J6KW36</accession>
<dbReference type="AlphaFoldDB" id="A0A6J6KW36"/>
<gene>
    <name evidence="1" type="ORF">UFOPK2046_00141</name>
    <name evidence="2" type="ORF">UFOPK2245_00758</name>
</gene>
<reference evidence="2" key="1">
    <citation type="submission" date="2020-05" db="EMBL/GenBank/DDBJ databases">
        <authorList>
            <person name="Chiriac C."/>
            <person name="Salcher M."/>
            <person name="Ghai R."/>
            <person name="Kavagutti S V."/>
        </authorList>
    </citation>
    <scope>NUCLEOTIDE SEQUENCE</scope>
</reference>
<evidence type="ECO:0000313" key="1">
    <source>
        <dbReference type="EMBL" id="CAB4626857.1"/>
    </source>
</evidence>
<sequence>MALDLHGLKSQLESQFLAHLVQLNTKGRVGSDSLLLPSQELEVSLQSGECVNQGGTLPNHRLEL</sequence>
<dbReference type="EMBL" id="CAEZWK010000017">
    <property type="protein sequence ID" value="CAB4653821.1"/>
    <property type="molecule type" value="Genomic_DNA"/>
</dbReference>
<evidence type="ECO:0000313" key="2">
    <source>
        <dbReference type="EMBL" id="CAB4653821.1"/>
    </source>
</evidence>
<proteinExistence type="predicted"/>
<dbReference type="EMBL" id="CAEZVP010000011">
    <property type="protein sequence ID" value="CAB4626857.1"/>
    <property type="molecule type" value="Genomic_DNA"/>
</dbReference>
<protein>
    <submittedName>
        <fullName evidence="2">Unannotated protein</fullName>
    </submittedName>
</protein>